<dbReference type="InParanoid" id="A0A0R0FZL1"/>
<dbReference type="InterPro" id="IPR042197">
    <property type="entry name" value="Apaf_helical"/>
</dbReference>
<gene>
    <name evidence="5" type="ORF">GLYMA_16G147400</name>
</gene>
<dbReference type="GO" id="GO:0007165">
    <property type="term" value="P:signal transduction"/>
    <property type="evidence" value="ECO:0007669"/>
    <property type="project" value="InterPro"/>
</dbReference>
<dbReference type="GO" id="GO:0006952">
    <property type="term" value="P:defense response"/>
    <property type="evidence" value="ECO:0007669"/>
    <property type="project" value="UniProtKB-KW"/>
</dbReference>
<dbReference type="Gene3D" id="3.40.50.300">
    <property type="entry name" value="P-loop containing nucleotide triphosphate hydrolases"/>
    <property type="match status" value="1"/>
</dbReference>
<dbReference type="AlphaFoldDB" id="A0A0R0FZL1"/>
<sequence>MQPSSSSFGYGFTYDVFLSFRGEDTRYGFTGNLYKALYDKGIHTFIDEELQRGDKITSTLEKAIQDYASSPFCLNELAYILNFIKGNRQLVLPVFHNVDTSHVRHHTGSFEQKNNVEKLDTWKMALHQAASLSGYHFKHGDGYEYQFINRIVELVSSKINRVPLHVADYPVGLESPMLEVKSLLLDVGSDDVILMVGIQGLGGVGKTTLAVAVYNSIADNFEALCYLENSRETSNKHGILHLQSNLLSETIGEKEIKLTSVKQGISVIQHSSSKRTIVGRPDWFGPGSRVIINTRDKHLLACHGKDVLQLLSWKAFKSEEVDRCFEDVLNRAVTYALGLPLALEVIGFNLFGKSIKQWGSALNRYERIPNKKSQEILKVSYDALEKDEQSIFLDIVCCFKEYELAEVEDIIHAHLGNCMKHHIEVLVEKSLIKISLDGKVILHDWIEDMGKEIVRKESSNEPGNRSRLWFPKDIYQIEIEIIFMDCPLFEEVKVEWDGDAFKKMKNLRTLTIRSGLFSKGPKHLPNTYCFTSLGLTSFLLKKASKLVNLTSLNFDMCQCLTPIPDVSCLPQLEELSIRSAFNCRKLKSFPPIKLTSLKLLTLSFCDSLESFPEILGKMENVTQLCLENTPIKKFPLSFQNLTKLQELRLGYSKELRIRGCDAVMLQFSFNKDAEKVSSILSSNVQHLGLRYCNLSDDFFPVVLQWFANVKELDLSGNNFSYPRMYQRMSLLN</sequence>
<keyword evidence="2" id="KW-0677">Repeat</keyword>
<protein>
    <recommendedName>
        <fullName evidence="4">TIR domain-containing protein</fullName>
    </recommendedName>
</protein>
<dbReference type="EnsemblPlants" id="KRH08408">
    <property type="protein sequence ID" value="KRH08408"/>
    <property type="gene ID" value="GLYMA_16G147400"/>
</dbReference>
<evidence type="ECO:0000313" key="6">
    <source>
        <dbReference type="EnsemblPlants" id="KRH08408"/>
    </source>
</evidence>
<dbReference type="InterPro" id="IPR036390">
    <property type="entry name" value="WH_DNA-bd_sf"/>
</dbReference>
<dbReference type="PRINTS" id="PR00364">
    <property type="entry name" value="DISEASERSIST"/>
</dbReference>
<dbReference type="OMA" id="WECAINE"/>
<proteinExistence type="predicted"/>
<dbReference type="SMR" id="A0A0R0FZL1"/>
<accession>A0A0R0FZL1</accession>
<dbReference type="EMBL" id="CM000849">
    <property type="protein sequence ID" value="KRH08408.1"/>
    <property type="molecule type" value="Genomic_DNA"/>
</dbReference>
<dbReference type="InterPro" id="IPR035897">
    <property type="entry name" value="Toll_tir_struct_dom_sf"/>
</dbReference>
<dbReference type="PANTHER" id="PTHR11017">
    <property type="entry name" value="LEUCINE-RICH REPEAT-CONTAINING PROTEIN"/>
    <property type="match status" value="1"/>
</dbReference>
<dbReference type="ExpressionAtlas" id="A0A0R0FZL1">
    <property type="expression patterns" value="baseline and differential"/>
</dbReference>
<dbReference type="SUPFAM" id="SSF52047">
    <property type="entry name" value="RNI-like"/>
    <property type="match status" value="1"/>
</dbReference>
<reference evidence="5 6" key="1">
    <citation type="journal article" date="2010" name="Nature">
        <title>Genome sequence of the palaeopolyploid soybean.</title>
        <authorList>
            <person name="Schmutz J."/>
            <person name="Cannon S.B."/>
            <person name="Schlueter J."/>
            <person name="Ma J."/>
            <person name="Mitros T."/>
            <person name="Nelson W."/>
            <person name="Hyten D.L."/>
            <person name="Song Q."/>
            <person name="Thelen J.J."/>
            <person name="Cheng J."/>
            <person name="Xu D."/>
            <person name="Hellsten U."/>
            <person name="May G.D."/>
            <person name="Yu Y."/>
            <person name="Sakurai T."/>
            <person name="Umezawa T."/>
            <person name="Bhattacharyya M.K."/>
            <person name="Sandhu D."/>
            <person name="Valliyodan B."/>
            <person name="Lindquist E."/>
            <person name="Peto M."/>
            <person name="Grant D."/>
            <person name="Shu S."/>
            <person name="Goodstein D."/>
            <person name="Barry K."/>
            <person name="Futrell-Griggs M."/>
            <person name="Abernathy B."/>
            <person name="Du J."/>
            <person name="Tian Z."/>
            <person name="Zhu L."/>
            <person name="Gill N."/>
            <person name="Joshi T."/>
            <person name="Libault M."/>
            <person name="Sethuraman A."/>
            <person name="Zhang X.-C."/>
            <person name="Shinozaki K."/>
            <person name="Nguyen H.T."/>
            <person name="Wing R.A."/>
            <person name="Cregan P."/>
            <person name="Specht J."/>
            <person name="Grimwood J."/>
            <person name="Rokhsar D."/>
            <person name="Stacey G."/>
            <person name="Shoemaker R.C."/>
            <person name="Jackson S.A."/>
        </authorList>
    </citation>
    <scope>NUCLEOTIDE SEQUENCE [LARGE SCALE GENOMIC DNA]</scope>
    <source>
        <strain evidence="6">cv. Williams 82</strain>
        <tissue evidence="5">Callus</tissue>
    </source>
</reference>
<dbReference type="Proteomes" id="UP000008827">
    <property type="component" value="Chromosome 16"/>
</dbReference>
<evidence type="ECO:0000313" key="7">
    <source>
        <dbReference type="Proteomes" id="UP000008827"/>
    </source>
</evidence>
<evidence type="ECO:0000259" key="4">
    <source>
        <dbReference type="PROSITE" id="PS50104"/>
    </source>
</evidence>
<dbReference type="InterPro" id="IPR032675">
    <property type="entry name" value="LRR_dom_sf"/>
</dbReference>
<dbReference type="PANTHER" id="PTHR11017:SF431">
    <property type="entry name" value="ADP-RIBOSYL CYCLASE_CYCLIC ADP-RIBOSE HYDROLASE"/>
    <property type="match status" value="1"/>
</dbReference>
<reference evidence="6" key="2">
    <citation type="submission" date="2018-02" db="UniProtKB">
        <authorList>
            <consortium name="EnsemblPlants"/>
        </authorList>
    </citation>
    <scope>IDENTIFICATION</scope>
    <source>
        <strain evidence="6">Williams 82</strain>
    </source>
</reference>
<dbReference type="Gene3D" id="1.10.8.430">
    <property type="entry name" value="Helical domain of apoptotic protease-activating factors"/>
    <property type="match status" value="1"/>
</dbReference>
<dbReference type="InterPro" id="IPR058192">
    <property type="entry name" value="WHD_ROQ1-like"/>
</dbReference>
<dbReference type="SUPFAM" id="SSF52200">
    <property type="entry name" value="Toll/Interleukin receptor TIR domain"/>
    <property type="match status" value="1"/>
</dbReference>
<dbReference type="Pfam" id="PF23282">
    <property type="entry name" value="WHD_ROQ1"/>
    <property type="match status" value="1"/>
</dbReference>
<feature type="domain" description="TIR" evidence="4">
    <location>
        <begin position="12"/>
        <end position="159"/>
    </location>
</feature>
<dbReference type="PaxDb" id="3847-GLYMA16G26311.1"/>
<dbReference type="SUPFAM" id="SSF46785">
    <property type="entry name" value="Winged helix' DNA-binding domain"/>
    <property type="match status" value="1"/>
</dbReference>
<dbReference type="Gene3D" id="3.40.50.10140">
    <property type="entry name" value="Toll/interleukin-1 receptor homology (TIR) domain"/>
    <property type="match status" value="1"/>
</dbReference>
<dbReference type="Pfam" id="PF00931">
    <property type="entry name" value="NB-ARC"/>
    <property type="match status" value="1"/>
</dbReference>
<organism evidence="5">
    <name type="scientific">Glycine max</name>
    <name type="common">Soybean</name>
    <name type="synonym">Glycine hispida</name>
    <dbReference type="NCBI Taxonomy" id="3847"/>
    <lineage>
        <taxon>Eukaryota</taxon>
        <taxon>Viridiplantae</taxon>
        <taxon>Streptophyta</taxon>
        <taxon>Embryophyta</taxon>
        <taxon>Tracheophyta</taxon>
        <taxon>Spermatophyta</taxon>
        <taxon>Magnoliopsida</taxon>
        <taxon>eudicotyledons</taxon>
        <taxon>Gunneridae</taxon>
        <taxon>Pentapetalae</taxon>
        <taxon>rosids</taxon>
        <taxon>fabids</taxon>
        <taxon>Fabales</taxon>
        <taxon>Fabaceae</taxon>
        <taxon>Papilionoideae</taxon>
        <taxon>50 kb inversion clade</taxon>
        <taxon>NPAAA clade</taxon>
        <taxon>indigoferoid/millettioid clade</taxon>
        <taxon>Phaseoleae</taxon>
        <taxon>Glycine</taxon>
        <taxon>Glycine subgen. Soja</taxon>
    </lineage>
</organism>
<reference evidence="5" key="3">
    <citation type="submission" date="2018-07" db="EMBL/GenBank/DDBJ databases">
        <title>WGS assembly of Glycine max.</title>
        <authorList>
            <person name="Schmutz J."/>
            <person name="Cannon S."/>
            <person name="Schlueter J."/>
            <person name="Ma J."/>
            <person name="Mitros T."/>
            <person name="Nelson W."/>
            <person name="Hyten D."/>
            <person name="Song Q."/>
            <person name="Thelen J."/>
            <person name="Cheng J."/>
            <person name="Xu D."/>
            <person name="Hellsten U."/>
            <person name="May G."/>
            <person name="Yu Y."/>
            <person name="Sakurai T."/>
            <person name="Umezawa T."/>
            <person name="Bhattacharyya M."/>
            <person name="Sandhu D."/>
            <person name="Valliyodan B."/>
            <person name="Lindquist E."/>
            <person name="Peto M."/>
            <person name="Grant D."/>
            <person name="Shu S."/>
            <person name="Goodstein D."/>
            <person name="Barry K."/>
            <person name="Futrell-Griggs M."/>
            <person name="Abernathy B."/>
            <person name="Du J."/>
            <person name="Tian Z."/>
            <person name="Zhu L."/>
            <person name="Gill N."/>
            <person name="Joshi T."/>
            <person name="Libault M."/>
            <person name="Sethuraman A."/>
            <person name="Zhang X."/>
            <person name="Shinozaki K."/>
            <person name="Nguyen H."/>
            <person name="Wing R."/>
            <person name="Cregan P."/>
            <person name="Specht J."/>
            <person name="Grimwood J."/>
            <person name="Rokhsar D."/>
            <person name="Stacey G."/>
            <person name="Shoemaker R."/>
            <person name="Jackson S."/>
        </authorList>
    </citation>
    <scope>NUCLEOTIDE SEQUENCE</scope>
    <source>
        <tissue evidence="5">Callus</tissue>
    </source>
</reference>
<dbReference type="PROSITE" id="PS50104">
    <property type="entry name" value="TIR"/>
    <property type="match status" value="1"/>
</dbReference>
<dbReference type="SMART" id="SM00255">
    <property type="entry name" value="TIR"/>
    <property type="match status" value="1"/>
</dbReference>
<dbReference type="Pfam" id="PF01582">
    <property type="entry name" value="TIR"/>
    <property type="match status" value="1"/>
</dbReference>
<dbReference type="InterPro" id="IPR044974">
    <property type="entry name" value="Disease_R_plants"/>
</dbReference>
<evidence type="ECO:0000256" key="1">
    <source>
        <dbReference type="ARBA" id="ARBA00022614"/>
    </source>
</evidence>
<dbReference type="InterPro" id="IPR027417">
    <property type="entry name" value="P-loop_NTPase"/>
</dbReference>
<keyword evidence="1" id="KW-0433">Leucine-rich repeat</keyword>
<dbReference type="InterPro" id="IPR000157">
    <property type="entry name" value="TIR_dom"/>
</dbReference>
<name>A0A0R0FZL1_SOYBN</name>
<dbReference type="GO" id="GO:0043531">
    <property type="term" value="F:ADP binding"/>
    <property type="evidence" value="ECO:0007669"/>
    <property type="project" value="InterPro"/>
</dbReference>
<dbReference type="Gene3D" id="3.80.10.10">
    <property type="entry name" value="Ribonuclease Inhibitor"/>
    <property type="match status" value="1"/>
</dbReference>
<keyword evidence="7" id="KW-1185">Reference proteome</keyword>
<dbReference type="Gramene" id="KRH08408">
    <property type="protein sequence ID" value="KRH08408"/>
    <property type="gene ID" value="GLYMA_16G147400"/>
</dbReference>
<dbReference type="STRING" id="3847.A0A0R0FZL1"/>
<dbReference type="OrthoDB" id="1357022at2759"/>
<evidence type="ECO:0000313" key="5">
    <source>
        <dbReference type="EMBL" id="KRH08408.1"/>
    </source>
</evidence>
<evidence type="ECO:0000256" key="2">
    <source>
        <dbReference type="ARBA" id="ARBA00022737"/>
    </source>
</evidence>
<keyword evidence="3" id="KW-0611">Plant defense</keyword>
<dbReference type="SUPFAM" id="SSF52540">
    <property type="entry name" value="P-loop containing nucleoside triphosphate hydrolases"/>
    <property type="match status" value="1"/>
</dbReference>
<dbReference type="InterPro" id="IPR002182">
    <property type="entry name" value="NB-ARC"/>
</dbReference>
<evidence type="ECO:0000256" key="3">
    <source>
        <dbReference type="ARBA" id="ARBA00022821"/>
    </source>
</evidence>